<dbReference type="Pfam" id="PF10545">
    <property type="entry name" value="MADF_DNA_bdg"/>
    <property type="match status" value="1"/>
</dbReference>
<evidence type="ECO:0000259" key="2">
    <source>
        <dbReference type="PROSITE" id="PS51029"/>
    </source>
</evidence>
<feature type="compositionally biased region" description="Acidic residues" evidence="1">
    <location>
        <begin position="267"/>
        <end position="278"/>
    </location>
</feature>
<dbReference type="EMBL" id="OW152827">
    <property type="protein sequence ID" value="CAH2043025.1"/>
    <property type="molecule type" value="Genomic_DNA"/>
</dbReference>
<dbReference type="PROSITE" id="PS51029">
    <property type="entry name" value="MADF"/>
    <property type="match status" value="1"/>
</dbReference>
<dbReference type="PANTHER" id="PTHR12243">
    <property type="entry name" value="MADF DOMAIN TRANSCRIPTION FACTOR"/>
    <property type="match status" value="1"/>
</dbReference>
<reference evidence="3" key="1">
    <citation type="submission" date="2022-03" db="EMBL/GenBank/DDBJ databases">
        <authorList>
            <person name="Martin H S."/>
        </authorList>
    </citation>
    <scope>NUCLEOTIDE SEQUENCE</scope>
</reference>
<gene>
    <name evidence="3" type="ORF">IPOD504_LOCUS4112</name>
</gene>
<proteinExistence type="predicted"/>
<feature type="non-terminal residue" evidence="3">
    <location>
        <position position="411"/>
    </location>
</feature>
<feature type="region of interest" description="Disordered" evidence="1">
    <location>
        <begin position="232"/>
        <end position="294"/>
    </location>
</feature>
<feature type="compositionally biased region" description="Basic and acidic residues" evidence="1">
    <location>
        <begin position="232"/>
        <end position="245"/>
    </location>
</feature>
<dbReference type="InterPro" id="IPR006578">
    <property type="entry name" value="MADF-dom"/>
</dbReference>
<sequence length="411" mass="47054">MQRGSQLAAAAYSNLSTLERRLARSRALHGAQRTERASERGRTFPNGARLPIAQSTLGAPESEHLDEFTFALRTATEDTSPISLVITGRCPKRSHRPSMSRRITDYIHFKVGGASMSDVEWTNDLAIRLMMEYKKRPELWDSSHDLYRVHTAKYEAWSELANLFECDIVDLRKKLNSIFASHRREKAKVRCGGRSTWFLYPHMSFLPTHIGNDETSPAILIVASDSIPGSAEHKATKVTTEIRKQSERRRRILNLPVEKPEPSSAESAEEDHAEEDTQSQEVIVKSEPAVEYPRPRAKREVRCVGRKARVHKVVKRRVVKDNDDDRARLIETIRLLRRSDLLKKKDECDSFGEYIADSLRKHDDRTQSMIKQAINNILFEQEMKRYSSNQYAVVIPSMDENPLILGDTESK</sequence>
<protein>
    <recommendedName>
        <fullName evidence="2">MADF domain-containing protein</fullName>
    </recommendedName>
</protein>
<evidence type="ECO:0000313" key="3">
    <source>
        <dbReference type="EMBL" id="CAH2043025.1"/>
    </source>
</evidence>
<feature type="compositionally biased region" description="Basic and acidic residues" evidence="1">
    <location>
        <begin position="32"/>
        <end position="42"/>
    </location>
</feature>
<accession>A0ABN8HXM0</accession>
<feature type="domain" description="MADF" evidence="2">
    <location>
        <begin position="128"/>
        <end position="211"/>
    </location>
</feature>
<evidence type="ECO:0000256" key="1">
    <source>
        <dbReference type="SAM" id="MobiDB-lite"/>
    </source>
</evidence>
<name>A0ABN8HXM0_9NEOP</name>
<dbReference type="PANTHER" id="PTHR12243:SF67">
    <property type="entry name" value="COREPRESSOR OF PANGOLIN, ISOFORM A-RELATED"/>
    <property type="match status" value="1"/>
</dbReference>
<dbReference type="SMART" id="SM00595">
    <property type="entry name" value="MADF"/>
    <property type="match status" value="1"/>
</dbReference>
<keyword evidence="4" id="KW-1185">Reference proteome</keyword>
<evidence type="ECO:0000313" key="4">
    <source>
        <dbReference type="Proteomes" id="UP000837857"/>
    </source>
</evidence>
<feature type="region of interest" description="Disordered" evidence="1">
    <location>
        <begin position="26"/>
        <end position="49"/>
    </location>
</feature>
<dbReference type="Proteomes" id="UP000837857">
    <property type="component" value="Chromosome 15"/>
</dbReference>
<dbReference type="InterPro" id="IPR039353">
    <property type="entry name" value="TF_Adf1"/>
</dbReference>
<organism evidence="3 4">
    <name type="scientific">Iphiclides podalirius</name>
    <name type="common">scarce swallowtail</name>
    <dbReference type="NCBI Taxonomy" id="110791"/>
    <lineage>
        <taxon>Eukaryota</taxon>
        <taxon>Metazoa</taxon>
        <taxon>Ecdysozoa</taxon>
        <taxon>Arthropoda</taxon>
        <taxon>Hexapoda</taxon>
        <taxon>Insecta</taxon>
        <taxon>Pterygota</taxon>
        <taxon>Neoptera</taxon>
        <taxon>Endopterygota</taxon>
        <taxon>Lepidoptera</taxon>
        <taxon>Glossata</taxon>
        <taxon>Ditrysia</taxon>
        <taxon>Papilionoidea</taxon>
        <taxon>Papilionidae</taxon>
        <taxon>Papilioninae</taxon>
        <taxon>Iphiclides</taxon>
    </lineage>
</organism>